<evidence type="ECO:0000313" key="2">
    <source>
        <dbReference type="Proteomes" id="UP000031624"/>
    </source>
</evidence>
<evidence type="ECO:0000313" key="1">
    <source>
        <dbReference type="EMBL" id="AJF24139.1"/>
    </source>
</evidence>
<proteinExistence type="predicted"/>
<dbReference type="AlphaFoldDB" id="A0AAU8RPH3"/>
<protein>
    <submittedName>
        <fullName evidence="1">Uncharacterized protein</fullName>
    </submittedName>
</protein>
<dbReference type="EMBL" id="CP007563">
    <property type="protein sequence ID" value="AJF24139.1"/>
    <property type="molecule type" value="Genomic_DNA"/>
</dbReference>
<dbReference type="Proteomes" id="UP000031624">
    <property type="component" value="Chromosome"/>
</dbReference>
<accession>A0AAU8RPH3</accession>
<reference evidence="1 2" key="1">
    <citation type="submission" date="2014-04" db="EMBL/GenBank/DDBJ databases">
        <title>Genome reduction and metabolic complementation of the dual endosymbionts in the whitefly Bemisia tabaci.</title>
        <authorList>
            <person name="Rao Q."/>
            <person name="Rollat-Farnier P.-A."/>
            <person name="Zhang Z.-X."/>
            <person name="Santos-Garcia D."/>
            <person name="Silva F.J."/>
            <person name="Moya A."/>
            <person name="Zhu D.-T."/>
            <person name="Klein C.C."/>
            <person name="Vavre F."/>
            <person name="Sagot M.-F."/>
            <person name="Liu S.-S."/>
            <person name="Mouton L."/>
            <person name="Wang X.-W."/>
        </authorList>
    </citation>
    <scope>NUCLEOTIDE SEQUENCE [LARGE SCALE GENOMIC DNA]</scope>
    <source>
        <strain evidence="1 2">BT-Q</strain>
    </source>
</reference>
<name>A0AAU8RPH3_9GAMM</name>
<sequence length="119" mass="13247">MSIGYWLLAIVEQLIPNYRPYNCCISAHKIQIIGPADIAKPATKINNENIDKNCIKCNVRVYKIKLNNAIPIAIIVKQKYKMGFIPTLSTNIIATIVDKTLTKPTVKVLNNCGLVPVKP</sequence>
<gene>
    <name evidence="1" type="ORF">O3E_01205</name>
</gene>
<dbReference type="KEGG" id="paly:O3E_01205"/>
<organism evidence="1 2">
    <name type="scientific">Candidatus Portiera aleyrodidarum MED</name>
    <name type="common">Bemisia tabaci</name>
    <dbReference type="NCBI Taxonomy" id="1163752"/>
    <lineage>
        <taxon>Bacteria</taxon>
        <taxon>Pseudomonadati</taxon>
        <taxon>Pseudomonadota</taxon>
        <taxon>Gammaproteobacteria</taxon>
        <taxon>Candidatus Johnevansiales</taxon>
        <taxon>Candidatus Johnevansiaceae</taxon>
        <taxon>Candidatus Portiera</taxon>
    </lineage>
</organism>